<evidence type="ECO:0000313" key="2">
    <source>
        <dbReference type="EMBL" id="SDQ82979.1"/>
    </source>
</evidence>
<keyword evidence="1" id="KW-1133">Transmembrane helix</keyword>
<keyword evidence="1" id="KW-0812">Transmembrane</keyword>
<feature type="transmembrane region" description="Helical" evidence="1">
    <location>
        <begin position="6"/>
        <end position="29"/>
    </location>
</feature>
<gene>
    <name evidence="2" type="ORF">SAMN05216402_2461</name>
</gene>
<comment type="caution">
    <text evidence="2">The sequence shown here is derived from an EMBL/GenBank/DDBJ whole genome shotgun (WGS) entry which is preliminary data.</text>
</comment>
<evidence type="ECO:0000313" key="3">
    <source>
        <dbReference type="Proteomes" id="UP000183471"/>
    </source>
</evidence>
<dbReference type="Proteomes" id="UP000183471">
    <property type="component" value="Unassembled WGS sequence"/>
</dbReference>
<sequence length="44" mass="4750">MKLYNAAGACSLAAHIVLPVYIACAGYAFEVHPEVREVHSGRSF</sequence>
<dbReference type="EMBL" id="FNKY01000001">
    <property type="protein sequence ID" value="SDQ82979.1"/>
    <property type="molecule type" value="Genomic_DNA"/>
</dbReference>
<accession>A0ABY0TH72</accession>
<evidence type="ECO:0000256" key="1">
    <source>
        <dbReference type="SAM" id="Phobius"/>
    </source>
</evidence>
<keyword evidence="3" id="KW-1185">Reference proteome</keyword>
<proteinExistence type="predicted"/>
<dbReference type="RefSeq" id="WP_256324135.1">
    <property type="nucleotide sequence ID" value="NZ_FNKY01000001.1"/>
</dbReference>
<name>A0ABY0TH72_9PROT</name>
<protein>
    <submittedName>
        <fullName evidence="2">Uncharacterized protein</fullName>
    </submittedName>
</protein>
<organism evidence="2 3">
    <name type="scientific">Nitrosospira multiformis</name>
    <dbReference type="NCBI Taxonomy" id="1231"/>
    <lineage>
        <taxon>Bacteria</taxon>
        <taxon>Pseudomonadati</taxon>
        <taxon>Pseudomonadota</taxon>
        <taxon>Betaproteobacteria</taxon>
        <taxon>Nitrosomonadales</taxon>
        <taxon>Nitrosomonadaceae</taxon>
        <taxon>Nitrosospira</taxon>
    </lineage>
</organism>
<keyword evidence="1" id="KW-0472">Membrane</keyword>
<reference evidence="2 3" key="1">
    <citation type="submission" date="2016-10" db="EMBL/GenBank/DDBJ databases">
        <authorList>
            <person name="Varghese N."/>
            <person name="Submissions S."/>
        </authorList>
    </citation>
    <scope>NUCLEOTIDE SEQUENCE [LARGE SCALE GENOMIC DNA]</scope>
    <source>
        <strain evidence="2 3">Nl1</strain>
    </source>
</reference>